<dbReference type="RefSeq" id="WP_306829010.1">
    <property type="nucleotide sequence ID" value="NZ_JAUSRA010000001.1"/>
</dbReference>
<accession>A0ABT9MR58</accession>
<feature type="signal peptide" evidence="1">
    <location>
        <begin position="1"/>
        <end position="25"/>
    </location>
</feature>
<evidence type="ECO:0000256" key="1">
    <source>
        <dbReference type="SAM" id="SignalP"/>
    </source>
</evidence>
<comment type="caution">
    <text evidence="3">The sequence shown here is derived from an EMBL/GenBank/DDBJ whole genome shotgun (WGS) entry which is preliminary data.</text>
</comment>
<dbReference type="CDD" id="cd00161">
    <property type="entry name" value="beta-trefoil_Ricin-like"/>
    <property type="match status" value="1"/>
</dbReference>
<dbReference type="InterPro" id="IPR000772">
    <property type="entry name" value="Ricin_B_lectin"/>
</dbReference>
<protein>
    <recommendedName>
        <fullName evidence="2">Ricin B lectin domain-containing protein</fullName>
    </recommendedName>
</protein>
<evidence type="ECO:0000313" key="4">
    <source>
        <dbReference type="Proteomes" id="UP001240984"/>
    </source>
</evidence>
<gene>
    <name evidence="3" type="ORF">J2S43_002428</name>
</gene>
<reference evidence="3 4" key="1">
    <citation type="submission" date="2023-07" db="EMBL/GenBank/DDBJ databases">
        <title>Sequencing the genomes of 1000 actinobacteria strains.</title>
        <authorList>
            <person name="Klenk H.-P."/>
        </authorList>
    </citation>
    <scope>NUCLEOTIDE SEQUENCE [LARGE SCALE GENOMIC DNA]</scope>
    <source>
        <strain evidence="3 4">DSM 44710</strain>
    </source>
</reference>
<dbReference type="InterPro" id="IPR035992">
    <property type="entry name" value="Ricin_B-like_lectins"/>
</dbReference>
<dbReference type="PROSITE" id="PS50231">
    <property type="entry name" value="RICIN_B_LECTIN"/>
    <property type="match status" value="1"/>
</dbReference>
<sequence>MRRKTVVALAAVLLGLVAAVMPAGASTATASSTAVSIRNAASEDCLRQLYGRTNQPTTTVWAVDACTYAGEQLWRFEFVGGDTYRVVNNRTGWCLSAPNGPGSEVFAEYCVSPLPDKQKWTPVWTAYGDNVLISVLSGECMSQEPDLTLWVRYFYADGYTPGIHWVWS</sequence>
<keyword evidence="4" id="KW-1185">Reference proteome</keyword>
<evidence type="ECO:0000313" key="3">
    <source>
        <dbReference type="EMBL" id="MDP9793916.1"/>
    </source>
</evidence>
<dbReference type="Pfam" id="PF00652">
    <property type="entry name" value="Ricin_B_lectin"/>
    <property type="match status" value="1"/>
</dbReference>
<dbReference type="Gene3D" id="2.80.10.50">
    <property type="match status" value="1"/>
</dbReference>
<dbReference type="SUPFAM" id="SSF50370">
    <property type="entry name" value="Ricin B-like lectins"/>
    <property type="match status" value="1"/>
</dbReference>
<keyword evidence="1" id="KW-0732">Signal</keyword>
<dbReference type="EMBL" id="JAUSRA010000001">
    <property type="protein sequence ID" value="MDP9793916.1"/>
    <property type="molecule type" value="Genomic_DNA"/>
</dbReference>
<feature type="domain" description="Ricin B lectin" evidence="2">
    <location>
        <begin position="34"/>
        <end position="145"/>
    </location>
</feature>
<proteinExistence type="predicted"/>
<name>A0ABT9MR58_9ACTN</name>
<feature type="chain" id="PRO_5046352455" description="Ricin B lectin domain-containing protein" evidence="1">
    <location>
        <begin position="26"/>
        <end position="168"/>
    </location>
</feature>
<organism evidence="3 4">
    <name type="scientific">Catenuloplanes nepalensis</name>
    <dbReference type="NCBI Taxonomy" id="587533"/>
    <lineage>
        <taxon>Bacteria</taxon>
        <taxon>Bacillati</taxon>
        <taxon>Actinomycetota</taxon>
        <taxon>Actinomycetes</taxon>
        <taxon>Micromonosporales</taxon>
        <taxon>Micromonosporaceae</taxon>
        <taxon>Catenuloplanes</taxon>
    </lineage>
</organism>
<evidence type="ECO:0000259" key="2">
    <source>
        <dbReference type="Pfam" id="PF00652"/>
    </source>
</evidence>
<dbReference type="Proteomes" id="UP001240984">
    <property type="component" value="Unassembled WGS sequence"/>
</dbReference>